<keyword evidence="2" id="KW-0413">Isomerase</keyword>
<dbReference type="InterPro" id="IPR050312">
    <property type="entry name" value="IolE/XylAMocC-like"/>
</dbReference>
<dbReference type="GO" id="GO:0016853">
    <property type="term" value="F:isomerase activity"/>
    <property type="evidence" value="ECO:0007669"/>
    <property type="project" value="UniProtKB-KW"/>
</dbReference>
<gene>
    <name evidence="2" type="ORF">FKZ61_10650</name>
</gene>
<proteinExistence type="predicted"/>
<dbReference type="InParanoid" id="A0A540VGJ3"/>
<feature type="domain" description="Xylose isomerase-like TIM barrel" evidence="1">
    <location>
        <begin position="14"/>
        <end position="255"/>
    </location>
</feature>
<dbReference type="Gene3D" id="3.20.20.150">
    <property type="entry name" value="Divalent-metal-dependent TIM barrel enzymes"/>
    <property type="match status" value="1"/>
</dbReference>
<dbReference type="Pfam" id="PF01261">
    <property type="entry name" value="AP_endonuc_2"/>
    <property type="match status" value="1"/>
</dbReference>
<dbReference type="RefSeq" id="WP_141610108.1">
    <property type="nucleotide sequence ID" value="NZ_VIGC02000011.1"/>
</dbReference>
<accession>A0A540VGJ3</accession>
<name>A0A540VGJ3_9CHLR</name>
<evidence type="ECO:0000313" key="2">
    <source>
        <dbReference type="EMBL" id="TQE95885.1"/>
    </source>
</evidence>
<organism evidence="2 3">
    <name type="scientific">Litorilinea aerophila</name>
    <dbReference type="NCBI Taxonomy" id="1204385"/>
    <lineage>
        <taxon>Bacteria</taxon>
        <taxon>Bacillati</taxon>
        <taxon>Chloroflexota</taxon>
        <taxon>Caldilineae</taxon>
        <taxon>Caldilineales</taxon>
        <taxon>Caldilineaceae</taxon>
        <taxon>Litorilinea</taxon>
    </lineage>
</organism>
<evidence type="ECO:0000313" key="3">
    <source>
        <dbReference type="Proteomes" id="UP000317371"/>
    </source>
</evidence>
<keyword evidence="3" id="KW-1185">Reference proteome</keyword>
<protein>
    <submittedName>
        <fullName evidence="2">Sugar phosphate isomerase/epimerase</fullName>
    </submittedName>
</protein>
<dbReference type="PANTHER" id="PTHR12110:SF21">
    <property type="entry name" value="XYLOSE ISOMERASE-LIKE TIM BARREL DOMAIN-CONTAINING PROTEIN"/>
    <property type="match status" value="1"/>
</dbReference>
<dbReference type="OrthoDB" id="9814946at2"/>
<evidence type="ECO:0000259" key="1">
    <source>
        <dbReference type="Pfam" id="PF01261"/>
    </source>
</evidence>
<reference evidence="2 3" key="1">
    <citation type="submission" date="2019-06" db="EMBL/GenBank/DDBJ databases">
        <title>Genome sequence of Litorilinea aerophila BAA-2444.</title>
        <authorList>
            <person name="Maclea K.S."/>
            <person name="Maurais E.G."/>
            <person name="Iannazzi L.C."/>
        </authorList>
    </citation>
    <scope>NUCLEOTIDE SEQUENCE [LARGE SCALE GENOMIC DNA]</scope>
    <source>
        <strain evidence="2 3">ATCC BAA-2444</strain>
    </source>
</reference>
<dbReference type="InterPro" id="IPR036237">
    <property type="entry name" value="Xyl_isomerase-like_sf"/>
</dbReference>
<dbReference type="InterPro" id="IPR013022">
    <property type="entry name" value="Xyl_isomerase-like_TIM-brl"/>
</dbReference>
<dbReference type="Proteomes" id="UP000317371">
    <property type="component" value="Unassembled WGS sequence"/>
</dbReference>
<comment type="caution">
    <text evidence="2">The sequence shown here is derived from an EMBL/GenBank/DDBJ whole genome shotgun (WGS) entry which is preliminary data.</text>
</comment>
<dbReference type="SUPFAM" id="SSF51658">
    <property type="entry name" value="Xylose isomerase-like"/>
    <property type="match status" value="1"/>
</dbReference>
<sequence length="258" mass="28366">MEFGCCCRVEESEIAQAAGFDFIECTVVSLEPEQDEAAFAPILERYRAAALPVRAFNVFLPRDLKIVGPAVDWPRVERYVRTALQRVHTIGADRVVFGSGGARQVPDGFSRDEAVQQIVRFLRLAGEVAAPLGITIAIEPLNRRESNIINSVAEGVAFARQADHPAVRVLADFYHMEEEDEPLETLVENGPWLAHVHVADSGRLAPGTGEYPYADFVARLKEAGYGSGPSQRISVECRWRDFAAEAPAAAAFLRQAWG</sequence>
<dbReference type="EMBL" id="VIGC01000011">
    <property type="protein sequence ID" value="TQE95885.1"/>
    <property type="molecule type" value="Genomic_DNA"/>
</dbReference>
<dbReference type="PANTHER" id="PTHR12110">
    <property type="entry name" value="HYDROXYPYRUVATE ISOMERASE"/>
    <property type="match status" value="1"/>
</dbReference>
<dbReference type="AlphaFoldDB" id="A0A540VGJ3"/>